<reference evidence="2" key="2">
    <citation type="submission" date="2020-09" db="EMBL/GenBank/DDBJ databases">
        <authorList>
            <person name="Sun Q."/>
            <person name="Kim S."/>
        </authorList>
    </citation>
    <scope>NUCLEOTIDE SEQUENCE</scope>
    <source>
        <strain evidence="2">KCTC 32182</strain>
    </source>
</reference>
<dbReference type="InterPro" id="IPR052340">
    <property type="entry name" value="RNase_Y/CdgJ"/>
</dbReference>
<comment type="caution">
    <text evidence="2">The sequence shown here is derived from an EMBL/GenBank/DDBJ whole genome shotgun (WGS) entry which is preliminary data.</text>
</comment>
<dbReference type="SUPFAM" id="SSF109604">
    <property type="entry name" value="HD-domain/PDEase-like"/>
    <property type="match status" value="1"/>
</dbReference>
<evidence type="ECO:0000313" key="3">
    <source>
        <dbReference type="Proteomes" id="UP000645257"/>
    </source>
</evidence>
<name>A0A918P3I5_9NEIS</name>
<feature type="domain" description="HDOD" evidence="1">
    <location>
        <begin position="19"/>
        <end position="211"/>
    </location>
</feature>
<dbReference type="Proteomes" id="UP000645257">
    <property type="component" value="Unassembled WGS sequence"/>
</dbReference>
<reference evidence="2" key="1">
    <citation type="journal article" date="2014" name="Int. J. Syst. Evol. Microbiol.">
        <title>Complete genome sequence of Corynebacterium casei LMG S-19264T (=DSM 44701T), isolated from a smear-ripened cheese.</title>
        <authorList>
            <consortium name="US DOE Joint Genome Institute (JGI-PGF)"/>
            <person name="Walter F."/>
            <person name="Albersmeier A."/>
            <person name="Kalinowski J."/>
            <person name="Ruckert C."/>
        </authorList>
    </citation>
    <scope>NUCLEOTIDE SEQUENCE</scope>
    <source>
        <strain evidence="2">KCTC 32182</strain>
    </source>
</reference>
<gene>
    <name evidence="2" type="ORF">GCM10011289_22120</name>
</gene>
<protein>
    <submittedName>
        <fullName evidence="2">HDOD domain-containing protein</fullName>
    </submittedName>
</protein>
<organism evidence="2 3">
    <name type="scientific">Paludibacterium paludis</name>
    <dbReference type="NCBI Taxonomy" id="1225769"/>
    <lineage>
        <taxon>Bacteria</taxon>
        <taxon>Pseudomonadati</taxon>
        <taxon>Pseudomonadota</taxon>
        <taxon>Betaproteobacteria</taxon>
        <taxon>Neisseriales</taxon>
        <taxon>Chromobacteriaceae</taxon>
        <taxon>Paludibacterium</taxon>
    </lineage>
</organism>
<dbReference type="PANTHER" id="PTHR33525:SF6">
    <property type="entry name" value="HDOD DOMAIN-CONTAINING PROTEIN"/>
    <property type="match status" value="1"/>
</dbReference>
<dbReference type="Pfam" id="PF08668">
    <property type="entry name" value="HDOD"/>
    <property type="match status" value="1"/>
</dbReference>
<keyword evidence="3" id="KW-1185">Reference proteome</keyword>
<sequence length="285" mass="31855">MASLITDENRDQLLKNLVIPPRPDVLDQLTALRNDPDINLVKVARVIGDDVALSAAMMKAANTPVFSRGRKVTSVSQAISLLGVKNVVSLIGGIVLRTRLTGDAPACLEGFWEQAMMVAMISSALCDHIAHVPEDARSFALFHNCGVALMLMRYPGYERTLAMIEHAPDERISQIEHELHETSHDVVGFLVARAWNMPEAFCQAILLQYDPKVYQPAQSLPISHEGRMMIAIVRAATHVWRTRSPDRQDPGWSHRQQAVLAYLGLDATEYEDWRDAMHQRLLDES</sequence>
<dbReference type="Gene3D" id="1.10.3210.10">
    <property type="entry name" value="Hypothetical protein af1432"/>
    <property type="match status" value="1"/>
</dbReference>
<dbReference type="AlphaFoldDB" id="A0A918P3I5"/>
<evidence type="ECO:0000259" key="1">
    <source>
        <dbReference type="PROSITE" id="PS51833"/>
    </source>
</evidence>
<evidence type="ECO:0000313" key="2">
    <source>
        <dbReference type="EMBL" id="GGY18254.1"/>
    </source>
</evidence>
<dbReference type="PANTHER" id="PTHR33525">
    <property type="match status" value="1"/>
</dbReference>
<proteinExistence type="predicted"/>
<dbReference type="InterPro" id="IPR013976">
    <property type="entry name" value="HDOD"/>
</dbReference>
<dbReference type="RefSeq" id="WP_189534257.1">
    <property type="nucleotide sequence ID" value="NZ_BMYX01000012.1"/>
</dbReference>
<dbReference type="EMBL" id="BMYX01000012">
    <property type="protein sequence ID" value="GGY18254.1"/>
    <property type="molecule type" value="Genomic_DNA"/>
</dbReference>
<accession>A0A918P3I5</accession>
<dbReference type="PROSITE" id="PS51833">
    <property type="entry name" value="HDOD"/>
    <property type="match status" value="1"/>
</dbReference>